<sequence>SVLDKTKIKETYGLEIPHWEESLERMIWDDCEAQLRI</sequence>
<protein>
    <recommendedName>
        <fullName evidence="2">dTDP-4-dehydrorhamnose reductase</fullName>
    </recommendedName>
</protein>
<reference evidence="1" key="1">
    <citation type="submission" date="2019-03" db="EMBL/GenBank/DDBJ databases">
        <title>Single cell metagenomics reveals metabolic interactions within the superorganism composed of flagellate Streblomastix strix and complex community of Bacteroidetes bacteria on its surface.</title>
        <authorList>
            <person name="Treitli S.C."/>
            <person name="Kolisko M."/>
            <person name="Husnik F."/>
            <person name="Keeling P."/>
            <person name="Hampl V."/>
        </authorList>
    </citation>
    <scope>NUCLEOTIDE SEQUENCE</scope>
    <source>
        <strain evidence="1">STM</strain>
    </source>
</reference>
<organism evidence="1">
    <name type="scientific">termite gut metagenome</name>
    <dbReference type="NCBI Taxonomy" id="433724"/>
    <lineage>
        <taxon>unclassified sequences</taxon>
        <taxon>metagenomes</taxon>
        <taxon>organismal metagenomes</taxon>
    </lineage>
</organism>
<name>A0A5J4PF79_9ZZZZ</name>
<evidence type="ECO:0008006" key="2">
    <source>
        <dbReference type="Google" id="ProtNLM"/>
    </source>
</evidence>
<accession>A0A5J4PF79</accession>
<comment type="caution">
    <text evidence="1">The sequence shown here is derived from an EMBL/GenBank/DDBJ whole genome shotgun (WGS) entry which is preliminary data.</text>
</comment>
<dbReference type="AlphaFoldDB" id="A0A5J4PF79"/>
<proteinExistence type="predicted"/>
<feature type="non-terminal residue" evidence="1">
    <location>
        <position position="1"/>
    </location>
</feature>
<gene>
    <name evidence="1" type="ORF">EZS27_041166</name>
</gene>
<evidence type="ECO:0000313" key="1">
    <source>
        <dbReference type="EMBL" id="KAA6307169.1"/>
    </source>
</evidence>
<dbReference type="EMBL" id="SNRY01009362">
    <property type="protein sequence ID" value="KAA6307169.1"/>
    <property type="molecule type" value="Genomic_DNA"/>
</dbReference>